<gene>
    <name evidence="1" type="ORF">QAD02_005580</name>
</gene>
<evidence type="ECO:0000313" key="2">
    <source>
        <dbReference type="Proteomes" id="UP001239111"/>
    </source>
</evidence>
<keyword evidence="2" id="KW-1185">Reference proteome</keyword>
<accession>A0ACC2NSX4</accession>
<name>A0ACC2NSX4_9HYME</name>
<evidence type="ECO:0000313" key="1">
    <source>
        <dbReference type="EMBL" id="KAJ8674318.1"/>
    </source>
</evidence>
<comment type="caution">
    <text evidence="1">The sequence shown here is derived from an EMBL/GenBank/DDBJ whole genome shotgun (WGS) entry which is preliminary data.</text>
</comment>
<dbReference type="EMBL" id="CM056743">
    <property type="protein sequence ID" value="KAJ8674318.1"/>
    <property type="molecule type" value="Genomic_DNA"/>
</dbReference>
<dbReference type="Proteomes" id="UP001239111">
    <property type="component" value="Chromosome 3"/>
</dbReference>
<proteinExistence type="predicted"/>
<protein>
    <submittedName>
        <fullName evidence="1">Uncharacterized protein</fullName>
    </submittedName>
</protein>
<organism evidence="1 2">
    <name type="scientific">Eretmocerus hayati</name>
    <dbReference type="NCBI Taxonomy" id="131215"/>
    <lineage>
        <taxon>Eukaryota</taxon>
        <taxon>Metazoa</taxon>
        <taxon>Ecdysozoa</taxon>
        <taxon>Arthropoda</taxon>
        <taxon>Hexapoda</taxon>
        <taxon>Insecta</taxon>
        <taxon>Pterygota</taxon>
        <taxon>Neoptera</taxon>
        <taxon>Endopterygota</taxon>
        <taxon>Hymenoptera</taxon>
        <taxon>Apocrita</taxon>
        <taxon>Proctotrupomorpha</taxon>
        <taxon>Chalcidoidea</taxon>
        <taxon>Aphelinidae</taxon>
        <taxon>Aphelininae</taxon>
        <taxon>Eretmocerus</taxon>
    </lineage>
</organism>
<reference evidence="1" key="1">
    <citation type="submission" date="2023-04" db="EMBL/GenBank/DDBJ databases">
        <title>A chromosome-level genome assembly of the parasitoid wasp Eretmocerus hayati.</title>
        <authorList>
            <person name="Zhong Y."/>
            <person name="Liu S."/>
            <person name="Liu Y."/>
        </authorList>
    </citation>
    <scope>NUCLEOTIDE SEQUENCE</scope>
    <source>
        <strain evidence="1">ZJU_SS_LIU_2023</strain>
    </source>
</reference>
<sequence length="345" mass="38280">MKGCTAALVRPILETGQLRSLCRNNTECVGFRSIVTRNVTQMYGPVLNRFGFKDVAVLVLINIDLARHKHTIAHRRGGIEAKLKIIGSHDAKPGEFPHMVSLQLELPGVPNFHICGGSIISNRWILSTSKCMHIREDFAMATKFFVVAGKHDLSTREDTEQAIEVKKYYTHAKYDVNNGGPYDIALILLQSPLTFNTRVRAINLPTRGSNPVGKGTICGWGDMKKEDDPQIQPILQTTTVSVIDRKRCSELMRKIRSDKGVNFEANIDDTNICTEVNEVNDGSSCEGDAGNPLIVEDKNKRKELVGLASWWLEPCGSTAAPTAYTKVSLFLDWISLIQSVVPEDD</sequence>